<evidence type="ECO:0000313" key="2">
    <source>
        <dbReference type="Proteomes" id="UP000823613"/>
    </source>
</evidence>
<comment type="caution">
    <text evidence="1">The sequence shown here is derived from an EMBL/GenBank/DDBJ whole genome shotgun (WGS) entry which is preliminary data.</text>
</comment>
<sequence>MRIIITESQMRTIVEGSYKKYSVNIDVKLSEGGRTAKRISIDEFKKKMNDIWDKYFSNDKYAGKFSVDNFICRFCTKYKGNNGYDALKKMTDDLSKVSFDSENLGSIGNIKKSGDLTYVACYGGGDWEIPVLFYVYWDGKDFRAYIPTYGNSFNRKAMRAFGNNEEEDIAFLRSQGFEGSNEELSDILNCHIKYDEKSCFKDFKSRVKIK</sequence>
<evidence type="ECO:0000313" key="1">
    <source>
        <dbReference type="EMBL" id="MBO8427735.1"/>
    </source>
</evidence>
<reference evidence="1" key="2">
    <citation type="journal article" date="2021" name="PeerJ">
        <title>Extensive microbial diversity within the chicken gut microbiome revealed by metagenomics and culture.</title>
        <authorList>
            <person name="Gilroy R."/>
            <person name="Ravi A."/>
            <person name="Getino M."/>
            <person name="Pursley I."/>
            <person name="Horton D.L."/>
            <person name="Alikhan N.F."/>
            <person name="Baker D."/>
            <person name="Gharbi K."/>
            <person name="Hall N."/>
            <person name="Watson M."/>
            <person name="Adriaenssens E.M."/>
            <person name="Foster-Nyarko E."/>
            <person name="Jarju S."/>
            <person name="Secka A."/>
            <person name="Antonio M."/>
            <person name="Oren A."/>
            <person name="Chaudhuri R.R."/>
            <person name="La Ragione R."/>
            <person name="Hildebrand F."/>
            <person name="Pallen M.J."/>
        </authorList>
    </citation>
    <scope>NUCLEOTIDE SEQUENCE</scope>
    <source>
        <strain evidence="1">11159</strain>
    </source>
</reference>
<accession>A0A9D9DKC7</accession>
<name>A0A9D9DKC7_9BACL</name>
<organism evidence="1 2">
    <name type="scientific">Candidatus Onthovivens merdipullorum</name>
    <dbReference type="NCBI Taxonomy" id="2840889"/>
    <lineage>
        <taxon>Bacteria</taxon>
        <taxon>Bacillati</taxon>
        <taxon>Bacillota</taxon>
        <taxon>Bacilli</taxon>
        <taxon>Bacillales</taxon>
        <taxon>Candidatus Onthovivens</taxon>
    </lineage>
</organism>
<protein>
    <submittedName>
        <fullName evidence="1">Uncharacterized protein</fullName>
    </submittedName>
</protein>
<dbReference type="Proteomes" id="UP000823613">
    <property type="component" value="Unassembled WGS sequence"/>
</dbReference>
<dbReference type="EMBL" id="JADIMY010000084">
    <property type="protein sequence ID" value="MBO8427735.1"/>
    <property type="molecule type" value="Genomic_DNA"/>
</dbReference>
<gene>
    <name evidence="1" type="ORF">IAC58_04185</name>
</gene>
<dbReference type="AlphaFoldDB" id="A0A9D9DKC7"/>
<reference evidence="1" key="1">
    <citation type="submission" date="2020-10" db="EMBL/GenBank/DDBJ databases">
        <authorList>
            <person name="Gilroy R."/>
        </authorList>
    </citation>
    <scope>NUCLEOTIDE SEQUENCE</scope>
    <source>
        <strain evidence="1">11159</strain>
    </source>
</reference>
<proteinExistence type="predicted"/>